<feature type="region of interest" description="Disordered" evidence="1">
    <location>
        <begin position="121"/>
        <end position="145"/>
    </location>
</feature>
<name>A0AAN8RJS5_9PEZI</name>
<evidence type="ECO:0000256" key="1">
    <source>
        <dbReference type="SAM" id="MobiDB-lite"/>
    </source>
</evidence>
<gene>
    <name evidence="2" type="ORF">TWF718_002475</name>
</gene>
<protein>
    <submittedName>
        <fullName evidence="2">Uncharacterized protein</fullName>
    </submittedName>
</protein>
<evidence type="ECO:0000313" key="3">
    <source>
        <dbReference type="Proteomes" id="UP001313282"/>
    </source>
</evidence>
<dbReference type="Proteomes" id="UP001313282">
    <property type="component" value="Unassembled WGS sequence"/>
</dbReference>
<evidence type="ECO:0000313" key="2">
    <source>
        <dbReference type="EMBL" id="KAK6331938.1"/>
    </source>
</evidence>
<reference evidence="2 3" key="1">
    <citation type="submission" date="2019-10" db="EMBL/GenBank/DDBJ databases">
        <authorList>
            <person name="Palmer J.M."/>
        </authorList>
    </citation>
    <scope>NUCLEOTIDE SEQUENCE [LARGE SCALE GENOMIC DNA]</scope>
    <source>
        <strain evidence="2 3">TWF718</strain>
    </source>
</reference>
<accession>A0AAN8RJS5</accession>
<feature type="compositionally biased region" description="Polar residues" evidence="1">
    <location>
        <begin position="122"/>
        <end position="145"/>
    </location>
</feature>
<dbReference type="AlphaFoldDB" id="A0AAN8RJS5"/>
<organism evidence="2 3">
    <name type="scientific">Orbilia javanica</name>
    <dbReference type="NCBI Taxonomy" id="47235"/>
    <lineage>
        <taxon>Eukaryota</taxon>
        <taxon>Fungi</taxon>
        <taxon>Dikarya</taxon>
        <taxon>Ascomycota</taxon>
        <taxon>Pezizomycotina</taxon>
        <taxon>Orbiliomycetes</taxon>
        <taxon>Orbiliales</taxon>
        <taxon>Orbiliaceae</taxon>
        <taxon>Orbilia</taxon>
    </lineage>
</organism>
<sequence length="145" mass="15843">MSHPRAAPFKYVIAREKGLLSWAEAKHYSEDGFANTTRASYVAVDTFDDPTPETPKKTAPYILPLDGLSILKEVIRDINQNEKQLKGTGYKYCLSSSVVYNCGIGWSFSLRLGRLQALRTDGPTTPSGGRSVMSSGMHTPASTVV</sequence>
<dbReference type="EMBL" id="JAVHNR010000010">
    <property type="protein sequence ID" value="KAK6331938.1"/>
    <property type="molecule type" value="Genomic_DNA"/>
</dbReference>
<keyword evidence="3" id="KW-1185">Reference proteome</keyword>
<proteinExistence type="predicted"/>
<comment type="caution">
    <text evidence="2">The sequence shown here is derived from an EMBL/GenBank/DDBJ whole genome shotgun (WGS) entry which is preliminary data.</text>
</comment>